<gene>
    <name evidence="1" type="ORF">SAMN05421870_118112</name>
</gene>
<dbReference type="AlphaFoldDB" id="A0A1H9WKJ1"/>
<dbReference type="Proteomes" id="UP000182841">
    <property type="component" value="Unassembled WGS sequence"/>
</dbReference>
<accession>A0A1H9WKJ1</accession>
<reference evidence="2" key="1">
    <citation type="submission" date="2016-10" db="EMBL/GenBank/DDBJ databases">
        <authorList>
            <person name="Varghese N."/>
            <person name="Submissions S."/>
        </authorList>
    </citation>
    <scope>NUCLEOTIDE SEQUENCE [LARGE SCALE GENOMIC DNA]</scope>
    <source>
        <strain evidence="2">CGMCC 4.6825</strain>
    </source>
</reference>
<dbReference type="EMBL" id="FOGO01000018">
    <property type="protein sequence ID" value="SES34374.1"/>
    <property type="molecule type" value="Genomic_DNA"/>
</dbReference>
<evidence type="ECO:0000313" key="1">
    <source>
        <dbReference type="EMBL" id="SES34374.1"/>
    </source>
</evidence>
<proteinExistence type="predicted"/>
<evidence type="ECO:0000313" key="2">
    <source>
        <dbReference type="Proteomes" id="UP000182841"/>
    </source>
</evidence>
<keyword evidence="2" id="KW-1185">Reference proteome</keyword>
<name>A0A1H9WKJ1_9ACTN</name>
<organism evidence="1 2">
    <name type="scientific">Streptomyces qinglanensis</name>
    <dbReference type="NCBI Taxonomy" id="943816"/>
    <lineage>
        <taxon>Bacteria</taxon>
        <taxon>Bacillati</taxon>
        <taxon>Actinomycetota</taxon>
        <taxon>Actinomycetes</taxon>
        <taxon>Kitasatosporales</taxon>
        <taxon>Streptomycetaceae</taxon>
        <taxon>Streptomyces</taxon>
    </lineage>
</organism>
<protein>
    <submittedName>
        <fullName evidence="1">Uncharacterized protein</fullName>
    </submittedName>
</protein>
<sequence>MSYTLNLRHWLPQDFSRLRHFFMPDRLAIDNFVEHGNQLWLQLQGALHNP</sequence>